<dbReference type="Pfam" id="PF10179">
    <property type="entry name" value="NDNF"/>
    <property type="match status" value="1"/>
</dbReference>
<keyword evidence="3" id="KW-0732">Signal</keyword>
<dbReference type="CTD" id="9798194"/>
<evidence type="ECO:0000259" key="6">
    <source>
        <dbReference type="Pfam" id="PF10179"/>
    </source>
</evidence>
<dbReference type="EMBL" id="DS268456">
    <property type="protein sequence ID" value="EFP04792.1"/>
    <property type="molecule type" value="Genomic_DNA"/>
</dbReference>
<protein>
    <submittedName>
        <fullName evidence="9">Uncharacterized protein</fullName>
    </submittedName>
</protein>
<dbReference type="KEGG" id="crq:GCK72_014327"/>
<keyword evidence="2" id="KW-0964">Secreted</keyword>
<evidence type="ECO:0000256" key="4">
    <source>
        <dbReference type="ARBA" id="ARBA00022737"/>
    </source>
</evidence>
<keyword evidence="10" id="KW-1185">Reference proteome</keyword>
<dbReference type="RefSeq" id="XP_003102753.2">
    <property type="nucleotide sequence ID" value="XM_003102705.2"/>
</dbReference>
<dbReference type="Pfam" id="PF24354">
    <property type="entry name" value="NDNF_N"/>
    <property type="match status" value="1"/>
</dbReference>
<sequence>MMLKLFLMFICCTQLCKSFHITPMSYSVLSENTESVLDLSGRVHEKRFYLHISNDASPFFMYVTPCGAAVHWQLFSVEKEMTLTEEFGIVSDISNSLEQSENFRLIAGEEDKKRMTFFAHRLPRKVILTIRTSPSSASARVFFSPSLFRLEDQYPPLPHDTRLAMNTLNDNSYSRRDEVSTQINWKISPQVRNAEPGRYRICTIVSRQDPEFAGMCDHVEEGVETVKCVPQTNNSVVIGHLRRDRTYYVTVFVRDHKRGTSSAYEVQTIYTSPLTEIVSHRKVTRNVPRKQKKSAPRVLTDGQLEQVELEPKKGTFVNLKFFVNTIPEGNATQSAMLIVHACDGLVRINLFRNGKILKRTDSFSGFRRFVVTNIRSGHLRFQIVNDDGSSKTIRVWASTDFETSPYPNLPDDTSVKIVDRSCSSASIQWIRAHDSHVKYCVYKRKENSNFLEQLVSLADNLCEGGLSSSTLVGCYTHSPIITHADSQSLIETTIENLHPASTYRLDLLAIPLDRPNAQALPYRTIWVRTNRFCGIHE</sequence>
<feature type="domain" description="Neuron-derived neurotrophic factor N-terminal" evidence="8">
    <location>
        <begin position="24"/>
        <end position="151"/>
    </location>
</feature>
<dbReference type="OMA" id="MYVTPCG"/>
<feature type="domain" description="Protein NDNF C-terminal" evidence="7">
    <location>
        <begin position="361"/>
        <end position="533"/>
    </location>
</feature>
<evidence type="ECO:0000259" key="7">
    <source>
        <dbReference type="Pfam" id="PF19433"/>
    </source>
</evidence>
<comment type="subcellular location">
    <subcellularLocation>
        <location evidence="1">Secreted</location>
    </subcellularLocation>
</comment>
<dbReference type="HOGENOM" id="CLU_508297_0_0_1"/>
<keyword evidence="4" id="KW-0677">Repeat</keyword>
<feature type="domain" description="Neuron-derived neurotrophic factor first Fn(III)" evidence="6">
    <location>
        <begin position="224"/>
        <end position="271"/>
    </location>
</feature>
<gene>
    <name evidence="9" type="ORF">CRE_29936</name>
</gene>
<evidence type="ECO:0000259" key="8">
    <source>
        <dbReference type="Pfam" id="PF24354"/>
    </source>
</evidence>
<evidence type="ECO:0000256" key="2">
    <source>
        <dbReference type="ARBA" id="ARBA00022525"/>
    </source>
</evidence>
<evidence type="ECO:0000313" key="9">
    <source>
        <dbReference type="EMBL" id="EFP04792.1"/>
    </source>
</evidence>
<dbReference type="OrthoDB" id="9872501at2759"/>
<name>E3MM94_CAERE</name>
<dbReference type="InterPro" id="IPR055271">
    <property type="entry name" value="NDNF_Fn(III)_1"/>
</dbReference>
<accession>E3MM94</accession>
<dbReference type="Pfam" id="PF19433">
    <property type="entry name" value="NDNF_C"/>
    <property type="match status" value="1"/>
</dbReference>
<evidence type="ECO:0000256" key="3">
    <source>
        <dbReference type="ARBA" id="ARBA00022729"/>
    </source>
</evidence>
<dbReference type="GeneID" id="9798194"/>
<evidence type="ECO:0000313" key="10">
    <source>
        <dbReference type="Proteomes" id="UP000008281"/>
    </source>
</evidence>
<dbReference type="Proteomes" id="UP000008281">
    <property type="component" value="Unassembled WGS sequence"/>
</dbReference>
<keyword evidence="5" id="KW-0325">Glycoprotein</keyword>
<dbReference type="InterPro" id="IPR019326">
    <property type="entry name" value="NDNF"/>
</dbReference>
<dbReference type="AlphaFoldDB" id="E3MM94"/>
<organism evidence="10">
    <name type="scientific">Caenorhabditis remanei</name>
    <name type="common">Caenorhabditis vulgaris</name>
    <dbReference type="NCBI Taxonomy" id="31234"/>
    <lineage>
        <taxon>Eukaryota</taxon>
        <taxon>Metazoa</taxon>
        <taxon>Ecdysozoa</taxon>
        <taxon>Nematoda</taxon>
        <taxon>Chromadorea</taxon>
        <taxon>Rhabditida</taxon>
        <taxon>Rhabditina</taxon>
        <taxon>Rhabditomorpha</taxon>
        <taxon>Rhabditoidea</taxon>
        <taxon>Rhabditidae</taxon>
        <taxon>Peloderinae</taxon>
        <taxon>Caenorhabditis</taxon>
    </lineage>
</organism>
<dbReference type="FunCoup" id="E3MM94">
    <property type="interactions" value="148"/>
</dbReference>
<dbReference type="InterPro" id="IPR056225">
    <property type="entry name" value="NDNF_N"/>
</dbReference>
<dbReference type="STRING" id="31234.E3MM94"/>
<dbReference type="GO" id="GO:0005576">
    <property type="term" value="C:extracellular region"/>
    <property type="evidence" value="ECO:0007669"/>
    <property type="project" value="UniProtKB-SubCell"/>
</dbReference>
<dbReference type="PANTHER" id="PTHR14619">
    <property type="entry name" value="NEURON-DERIVED NEUROTROPHIC FACTOR"/>
    <property type="match status" value="1"/>
</dbReference>
<evidence type="ECO:0000256" key="5">
    <source>
        <dbReference type="ARBA" id="ARBA00023180"/>
    </source>
</evidence>
<dbReference type="PANTHER" id="PTHR14619:SF3">
    <property type="entry name" value="PROTEIN NDNF"/>
    <property type="match status" value="1"/>
</dbReference>
<dbReference type="eggNOG" id="KOG4806">
    <property type="taxonomic scope" value="Eukaryota"/>
</dbReference>
<proteinExistence type="predicted"/>
<reference evidence="9" key="1">
    <citation type="submission" date="2007-07" db="EMBL/GenBank/DDBJ databases">
        <title>PCAP assembly of the Caenorhabditis remanei genome.</title>
        <authorList>
            <consortium name="The Caenorhabditis remanei Sequencing Consortium"/>
            <person name="Wilson R.K."/>
        </authorList>
    </citation>
    <scope>NUCLEOTIDE SEQUENCE [LARGE SCALE GENOMIC DNA]</scope>
    <source>
        <strain evidence="9">PB4641</strain>
    </source>
</reference>
<evidence type="ECO:0000256" key="1">
    <source>
        <dbReference type="ARBA" id="ARBA00004613"/>
    </source>
</evidence>
<dbReference type="InterPro" id="IPR045805">
    <property type="entry name" value="NDNF_C"/>
</dbReference>